<gene>
    <name evidence="2" type="ORF">RHIZ70_1728</name>
</gene>
<feature type="compositionally biased region" description="Basic and acidic residues" evidence="1">
    <location>
        <begin position="116"/>
        <end position="129"/>
    </location>
</feature>
<feature type="region of interest" description="Disordered" evidence="1">
    <location>
        <begin position="116"/>
        <end position="199"/>
    </location>
</feature>
<reference evidence="3" key="1">
    <citation type="submission" date="2018-07" db="EMBL/GenBank/DDBJ databases">
        <authorList>
            <person name="Peiro R."/>
            <person name="Begona"/>
            <person name="Cbmso G."/>
            <person name="Lopez M."/>
            <person name="Gonzalez S."/>
        </authorList>
    </citation>
    <scope>NUCLEOTIDE SEQUENCE [LARGE SCALE GENOMIC DNA]</scope>
</reference>
<dbReference type="EMBL" id="UEYP01000020">
    <property type="protein sequence ID" value="SSC66020.1"/>
    <property type="molecule type" value="Genomic_DNA"/>
</dbReference>
<dbReference type="Proteomes" id="UP000254764">
    <property type="component" value="Unassembled WGS sequence"/>
</dbReference>
<evidence type="ECO:0000256" key="1">
    <source>
        <dbReference type="SAM" id="MobiDB-lite"/>
    </source>
</evidence>
<dbReference type="AlphaFoldDB" id="A0A376AED3"/>
<keyword evidence="3" id="KW-1185">Reference proteome</keyword>
<feature type="compositionally biased region" description="Low complexity" evidence="1">
    <location>
        <begin position="161"/>
        <end position="180"/>
    </location>
</feature>
<name>A0A376AED3_9HYPH</name>
<dbReference type="Pfam" id="PF10098">
    <property type="entry name" value="DUF2336"/>
    <property type="match status" value="1"/>
</dbReference>
<proteinExistence type="predicted"/>
<dbReference type="InterPro" id="IPR019285">
    <property type="entry name" value="DUF2336"/>
</dbReference>
<evidence type="ECO:0000313" key="3">
    <source>
        <dbReference type="Proteomes" id="UP000254764"/>
    </source>
</evidence>
<evidence type="ECO:0008006" key="4">
    <source>
        <dbReference type="Google" id="ProtNLM"/>
    </source>
</evidence>
<organism evidence="2 3">
    <name type="scientific">Ciceribacter selenitireducens ATCC BAA-1503</name>
    <dbReference type="NCBI Taxonomy" id="1336235"/>
    <lineage>
        <taxon>Bacteria</taxon>
        <taxon>Pseudomonadati</taxon>
        <taxon>Pseudomonadota</taxon>
        <taxon>Alphaproteobacteria</taxon>
        <taxon>Hyphomicrobiales</taxon>
        <taxon>Rhizobiaceae</taxon>
        <taxon>Ciceribacter</taxon>
    </lineage>
</organism>
<protein>
    <recommendedName>
        <fullName evidence="4">DUF2336 domain-containing protein</fullName>
    </recommendedName>
</protein>
<sequence length="375" mass="40396">MLMATVTSFEALQFPTRNELRQFAELFSPLFHASTEEARRQAVSALSQCPNVPNAVALFIASQPISIAAPFLVSSPCLSDDLLIMIARTQGTAHARAIVRREQLSPTVIDALVGLRHSEPPRDAARAGRSEAAAGAGAATQPPARSAHAPAEPIHAKRSSARSAKGAEPPKAGAPASSSQPQPPPAASGAVDSAATREEELRDQIRRLAAHVSRPASDRLGLRTITPMQSALLVRFARNREGGAFATTLADVLSSSRWLSERILLDISGRQLATTLLGVGMEADEAVFVLERLYPHLAKPATGTTRAEQLWNSLFAVECEERIETWRRADSYTFRRQEQEPAAAQPANVPAPRANPTILPTGDTRSRPALRQRTR</sequence>
<feature type="compositionally biased region" description="Low complexity" evidence="1">
    <location>
        <begin position="130"/>
        <end position="139"/>
    </location>
</feature>
<accession>A0A376AED3</accession>
<evidence type="ECO:0000313" key="2">
    <source>
        <dbReference type="EMBL" id="SSC66020.1"/>
    </source>
</evidence>
<feature type="region of interest" description="Disordered" evidence="1">
    <location>
        <begin position="335"/>
        <end position="375"/>
    </location>
</feature>
<feature type="compositionally biased region" description="Low complexity" evidence="1">
    <location>
        <begin position="340"/>
        <end position="356"/>
    </location>
</feature>